<keyword evidence="1" id="KW-0433">Leucine-rich repeat</keyword>
<dbReference type="PANTHER" id="PTHR47566">
    <property type="match status" value="1"/>
</dbReference>
<gene>
    <name evidence="3" type="ORF">F7018_03815</name>
</gene>
<dbReference type="InterPro" id="IPR001611">
    <property type="entry name" value="Leu-rich_rpt"/>
</dbReference>
<reference evidence="3 4" key="1">
    <citation type="submission" date="2019-09" db="EMBL/GenBank/DDBJ databases">
        <authorList>
            <person name="Cao W.R."/>
        </authorList>
    </citation>
    <scope>NUCLEOTIDE SEQUENCE [LARGE SCALE GENOMIC DNA]</scope>
    <source>
        <strain evidence="4">a4</strain>
    </source>
</reference>
<evidence type="ECO:0000256" key="2">
    <source>
        <dbReference type="ARBA" id="ARBA00022737"/>
    </source>
</evidence>
<dbReference type="Proteomes" id="UP000467305">
    <property type="component" value="Unassembled WGS sequence"/>
</dbReference>
<evidence type="ECO:0008006" key="5">
    <source>
        <dbReference type="Google" id="ProtNLM"/>
    </source>
</evidence>
<proteinExistence type="predicted"/>
<dbReference type="PROSITE" id="PS00018">
    <property type="entry name" value="EF_HAND_1"/>
    <property type="match status" value="1"/>
</dbReference>
<evidence type="ECO:0000256" key="1">
    <source>
        <dbReference type="ARBA" id="ARBA00022614"/>
    </source>
</evidence>
<dbReference type="InterPro" id="IPR018247">
    <property type="entry name" value="EF_Hand_1_Ca_BS"/>
</dbReference>
<dbReference type="Gene3D" id="3.80.10.10">
    <property type="entry name" value="Ribonuclease Inhibitor"/>
    <property type="match status" value="4"/>
</dbReference>
<dbReference type="GO" id="GO:0035591">
    <property type="term" value="F:signaling adaptor activity"/>
    <property type="evidence" value="ECO:0007669"/>
    <property type="project" value="TreeGrafter"/>
</dbReference>
<dbReference type="InterPro" id="IPR032675">
    <property type="entry name" value="LRR_dom_sf"/>
</dbReference>
<dbReference type="PROSITE" id="PS51450">
    <property type="entry name" value="LRR"/>
    <property type="match status" value="1"/>
</dbReference>
<dbReference type="SUPFAM" id="SSF52058">
    <property type="entry name" value="L domain-like"/>
    <property type="match status" value="3"/>
</dbReference>
<name>A0A7J5APA8_9FLAO</name>
<organism evidence="3 4">
    <name type="scientific">Tenacibaculum aiptasiae</name>
    <dbReference type="NCBI Taxonomy" id="426481"/>
    <lineage>
        <taxon>Bacteria</taxon>
        <taxon>Pseudomonadati</taxon>
        <taxon>Bacteroidota</taxon>
        <taxon>Flavobacteriia</taxon>
        <taxon>Flavobacteriales</taxon>
        <taxon>Flavobacteriaceae</taxon>
        <taxon>Tenacibaculum</taxon>
    </lineage>
</organism>
<evidence type="ECO:0000313" key="3">
    <source>
        <dbReference type="EMBL" id="KAB1159448.1"/>
    </source>
</evidence>
<dbReference type="EMBL" id="WAAU01000008">
    <property type="protein sequence ID" value="KAB1159448.1"/>
    <property type="molecule type" value="Genomic_DNA"/>
</dbReference>
<dbReference type="AlphaFoldDB" id="A0A7J5APA8"/>
<keyword evidence="4" id="KW-1185">Reference proteome</keyword>
<protein>
    <recommendedName>
        <fullName evidence="5">Leucine-rich repeat domain-containing protein</fullName>
    </recommendedName>
</protein>
<dbReference type="InterPro" id="IPR052574">
    <property type="entry name" value="CDIRP"/>
</dbReference>
<evidence type="ECO:0000313" key="4">
    <source>
        <dbReference type="Proteomes" id="UP000467305"/>
    </source>
</evidence>
<accession>A0A7J5APA8</accession>
<sequence length="1039" mass="114106">MNKYVFIFFINCIVFQLQAQYTQIPDSNFENALAAYDDIANDGQIPTSNIQSLTELVVNNKAISDLTGIEAFINLEELNVTQNNLTILDLSSNTKLVDINIWNNKIETLNIQNLIYLEKLTATTNELTGLDVSTNIALKTLSISYNDIVSIDLSDLTKLEQFTAFRVPTLQTLILGNNSSLDDIYVGRCNLTSLDVSECPKLEKIYLNQNNLTTLDFSNNPLLEDIDASKNQLTSIDLRTGNTQNFSNIDLLDNPNLTCVSIDDPGLATKLFTSEIDPQMAYSKDCNTLTFISDDNFETKLIDLGIDDIQDNHILNTNATAINSLDISNSNIYNLSGISAFTNLTSLNASQNQLEEIDFSSNLLLQEINLSNNLIKVLDVSMLAQLTSVEAHTNQLFHFNLQNGNNTNITTFSSNGNSDLVCILVDDEIFANTNFTTKDSGTSFSTTACTTIYTAIPDVNFEDELSAYDDVARDGKVPKLAIHNVTSLYMRSDNISDLTGIEDFYNLKTITLTRNNLSTVDFSSNEKLETLIIDSNNLTSIDVTNNTALLSLNLEDNNLSTIDLTGNPYLKSLNLSRNSLTSIDLTNNTILEDLELQATNLSTLDITKNTALVNLNLNGVPFSSLDLSNNTKLEVIYGEESDLQTINTTGLVKLEELHFSEGSISSLDLSTNTALIELSIDECNLSSIDLSNNTELTNLYLNNNANLATVTFSNQSYNNLRELSLSSTLIESLDLSYMPALETIGVSNTKISSLDISQNPVLRRLSANDAQLEILNIKNGNNSNFTYFDASGNTKLTCIQVDDVDYADTKFTRKDSQTNFSTDCESCTMNVRAILEGPFNSSEFEMNDDLRTNNLLPTTSPYEDGATCDTSIFNTSNSSAVVDWVEIQLRSADDINEIVARKSFFLQKSSAVMNLDGSSPPVISAWQGSYYVAIAHRNHLTAVTSTPLVFGDDEANVDFTSDGNVLNGSNALVEVTNSIFALPAGNVAGNGQIQNSDINITIPQLGISSYSLFDVDMNGQVQNADINLIMQNTGKGEQF</sequence>
<dbReference type="PANTHER" id="PTHR47566:SF1">
    <property type="entry name" value="PROTEIN NUD1"/>
    <property type="match status" value="1"/>
</dbReference>
<comment type="caution">
    <text evidence="3">The sequence shown here is derived from an EMBL/GenBank/DDBJ whole genome shotgun (WGS) entry which is preliminary data.</text>
</comment>
<dbReference type="OrthoDB" id="3179827at2"/>
<keyword evidence="2" id="KW-0677">Repeat</keyword>
<dbReference type="RefSeq" id="WP_150898667.1">
    <property type="nucleotide sequence ID" value="NZ_WAAU01000008.1"/>
</dbReference>